<dbReference type="OrthoDB" id="7023772at2"/>
<keyword evidence="1" id="KW-0175">Coiled coil</keyword>
<proteinExistence type="predicted"/>
<evidence type="ECO:0000313" key="5">
    <source>
        <dbReference type="Proteomes" id="UP000186599"/>
    </source>
</evidence>
<dbReference type="EMBL" id="FOUA01000001">
    <property type="protein sequence ID" value="SFL77678.1"/>
    <property type="molecule type" value="Genomic_DNA"/>
</dbReference>
<evidence type="ECO:0000313" key="2">
    <source>
        <dbReference type="EMBL" id="SER40511.1"/>
    </source>
</evidence>
<dbReference type="Proteomes" id="UP000305198">
    <property type="component" value="Unassembled WGS sequence"/>
</dbReference>
<keyword evidence="5" id="KW-1185">Reference proteome</keyword>
<dbReference type="STRING" id="653930.SAMN05216589_0461"/>
<dbReference type="EMBL" id="FOGN01000001">
    <property type="protein sequence ID" value="SER40511.1"/>
    <property type="molecule type" value="Genomic_DNA"/>
</dbReference>
<protein>
    <recommendedName>
        <fullName evidence="8">DUF904 domain-containing protein</fullName>
    </recommendedName>
</protein>
<dbReference type="AlphaFoldDB" id="A0A031MHW6"/>
<reference evidence="5 6" key="1">
    <citation type="submission" date="2016-10" db="EMBL/GenBank/DDBJ databases">
        <authorList>
            <person name="de Groot N.N."/>
        </authorList>
    </citation>
    <scope>NUCLEOTIDE SEQUENCE [LARGE SCALE GENOMIC DNA]</scope>
    <source>
        <strain evidence="3 5">CGMCC 1.9095</strain>
        <strain evidence="2 6">DSM 22558</strain>
    </source>
</reference>
<name>A0A031MHW6_9GAMM</name>
<accession>A0A031MHW6</accession>
<evidence type="ECO:0000313" key="6">
    <source>
        <dbReference type="Proteomes" id="UP000186904"/>
    </source>
</evidence>
<dbReference type="Proteomes" id="UP000186599">
    <property type="component" value="Unassembled WGS sequence"/>
</dbReference>
<evidence type="ECO:0000256" key="1">
    <source>
        <dbReference type="SAM" id="Coils"/>
    </source>
</evidence>
<gene>
    <name evidence="4" type="ORF">FA869_03940</name>
    <name evidence="3" type="ORF">SAMN04487855_1163</name>
    <name evidence="2" type="ORF">SAMN05216589_0461</name>
</gene>
<evidence type="ECO:0008006" key="8">
    <source>
        <dbReference type="Google" id="ProtNLM"/>
    </source>
</evidence>
<sequence>MLETTLTQLERLVTDLLEQNRTQNENVTRLEQELQQVKDENDSLQLAAMEQEEQLSSTVGRLQAILQRSGVSAEA</sequence>
<dbReference type="EMBL" id="SWAV01000001">
    <property type="protein sequence ID" value="TKA93333.1"/>
    <property type="molecule type" value="Genomic_DNA"/>
</dbReference>
<evidence type="ECO:0000313" key="3">
    <source>
        <dbReference type="EMBL" id="SFL77678.1"/>
    </source>
</evidence>
<reference evidence="4 7" key="2">
    <citation type="submission" date="2019-04" db="EMBL/GenBank/DDBJ databases">
        <title>Crypto-aerobic microbial life in anoxic (sulfidic) marine sediments.</title>
        <authorList>
            <person name="Bhattacharya S."/>
            <person name="Roy C."/>
            <person name="Mondal N."/>
            <person name="Sarkar J."/>
            <person name="Mandal S."/>
            <person name="Rameez M.J."/>
            <person name="Ghosh W."/>
        </authorList>
    </citation>
    <scope>NUCLEOTIDE SEQUENCE [LARGE SCALE GENOMIC DNA]</scope>
    <source>
        <strain evidence="4 7">SBBB</strain>
    </source>
</reference>
<evidence type="ECO:0000313" key="4">
    <source>
        <dbReference type="EMBL" id="TKA93333.1"/>
    </source>
</evidence>
<organism evidence="4 7">
    <name type="scientific">Halopseudomonas bauzanensis</name>
    <dbReference type="NCBI Taxonomy" id="653930"/>
    <lineage>
        <taxon>Bacteria</taxon>
        <taxon>Pseudomonadati</taxon>
        <taxon>Pseudomonadota</taxon>
        <taxon>Gammaproteobacteria</taxon>
        <taxon>Pseudomonadales</taxon>
        <taxon>Pseudomonadaceae</taxon>
        <taxon>Halopseudomonas</taxon>
    </lineage>
</organism>
<dbReference type="RefSeq" id="WP_036989216.1">
    <property type="nucleotide sequence ID" value="NZ_FOGN01000001.1"/>
</dbReference>
<dbReference type="Proteomes" id="UP000186904">
    <property type="component" value="Unassembled WGS sequence"/>
</dbReference>
<feature type="coiled-coil region" evidence="1">
    <location>
        <begin position="6"/>
        <end position="54"/>
    </location>
</feature>
<evidence type="ECO:0000313" key="7">
    <source>
        <dbReference type="Proteomes" id="UP000305198"/>
    </source>
</evidence>